<dbReference type="Proteomes" id="UP000477488">
    <property type="component" value="Unassembled WGS sequence"/>
</dbReference>
<accession>A0A6L5XLR5</accession>
<dbReference type="AlphaFoldDB" id="A0A6L5XLR5"/>
<comment type="caution">
    <text evidence="1">The sequence shown here is derived from an EMBL/GenBank/DDBJ whole genome shotgun (WGS) entry which is preliminary data.</text>
</comment>
<dbReference type="InterPro" id="IPR007476">
    <property type="entry name" value="RdgC"/>
</dbReference>
<sequence>MSGFMSSSTAITICKADSAAGLALDALRVHAFTPDIDADGRRLGWVALGDPLDTDGFELAAVDGRYSGFSFRLDTRKASGAVIRLQLAEAVREERVSGKKVGSKRKKELKEAITAKLTARAEFVPSIIDCIWDAEKRRLLVGSASAKAVQPVLDLFKTTFGIDAAPITPAGDMPRLFAAILRGEGYPCEGYTLHPMGSASLAASEQAEEKAAVAVQNSLNAVAQALEEGMAIQKLHLVATSDADPDRQLEFTLDAGLAVSGLKLPKAEKGTEDDATFLVNVDACTAVADMVETLASA</sequence>
<keyword evidence="2" id="KW-1185">Reference proteome</keyword>
<organism evidence="1 2">
    <name type="scientific">Desulfovibrio porci</name>
    <dbReference type="NCBI Taxonomy" id="2605782"/>
    <lineage>
        <taxon>Bacteria</taxon>
        <taxon>Pseudomonadati</taxon>
        <taxon>Thermodesulfobacteriota</taxon>
        <taxon>Desulfovibrionia</taxon>
        <taxon>Desulfovibrionales</taxon>
        <taxon>Desulfovibrionaceae</taxon>
        <taxon>Desulfovibrio</taxon>
    </lineage>
</organism>
<dbReference type="GO" id="GO:0006310">
    <property type="term" value="P:DNA recombination"/>
    <property type="evidence" value="ECO:0007669"/>
    <property type="project" value="InterPro"/>
</dbReference>
<proteinExistence type="predicted"/>
<dbReference type="Pfam" id="PF04381">
    <property type="entry name" value="RdgC"/>
    <property type="match status" value="1"/>
</dbReference>
<reference evidence="1 2" key="1">
    <citation type="submission" date="2019-09" db="EMBL/GenBank/DDBJ databases">
        <title>In-depth cultivation of the pig gut microbiome towards novel bacterial diversity and tailored functional studies.</title>
        <authorList>
            <person name="Wylensek D."/>
            <person name="Hitch T.C.A."/>
            <person name="Clavel T."/>
        </authorList>
    </citation>
    <scope>NUCLEOTIDE SEQUENCE [LARGE SCALE GENOMIC DNA]</scope>
    <source>
        <strain evidence="1 2">PG-178-WT-4</strain>
    </source>
</reference>
<name>A0A6L5XLR5_9BACT</name>
<evidence type="ECO:0000313" key="2">
    <source>
        <dbReference type="Proteomes" id="UP000477488"/>
    </source>
</evidence>
<evidence type="ECO:0000313" key="1">
    <source>
        <dbReference type="EMBL" id="MSS28200.1"/>
    </source>
</evidence>
<dbReference type="EMBL" id="VUMH01000008">
    <property type="protein sequence ID" value="MSS28200.1"/>
    <property type="molecule type" value="Genomic_DNA"/>
</dbReference>
<gene>
    <name evidence="1" type="ORF">FYJ44_09170</name>
</gene>
<dbReference type="RefSeq" id="WP_051643871.1">
    <property type="nucleotide sequence ID" value="NZ_VUMH01000008.1"/>
</dbReference>
<protein>
    <submittedName>
        <fullName evidence="1">Recombination-associated protein RdgC</fullName>
    </submittedName>
</protein>